<evidence type="ECO:0000256" key="3">
    <source>
        <dbReference type="ARBA" id="ARBA00023004"/>
    </source>
</evidence>
<evidence type="ECO:0000256" key="1">
    <source>
        <dbReference type="ARBA" id="ARBA00022723"/>
    </source>
</evidence>
<dbReference type="AlphaFoldDB" id="A0A380ZE78"/>
<name>A0A380ZE78_BARDO</name>
<dbReference type="GO" id="GO:0046872">
    <property type="term" value="F:metal ion binding"/>
    <property type="evidence" value="ECO:0007669"/>
    <property type="project" value="UniProtKB-KW"/>
</dbReference>
<proteinExistence type="inferred from homology"/>
<dbReference type="SUPFAM" id="SSF56300">
    <property type="entry name" value="Metallo-dependent phosphatases"/>
    <property type="match status" value="1"/>
</dbReference>
<dbReference type="RefSeq" id="WP_004855982.1">
    <property type="nucleotide sequence ID" value="NZ_CACVBH010000003.1"/>
</dbReference>
<protein>
    <submittedName>
        <fullName evidence="6">Calcineurin-like phosphoesterase</fullName>
    </submittedName>
</protein>
<sequence>MLTSMFYLAHISDVHLSPLPQPSLFELCGKRLTGYLNWQRKRKKQLATNVLETLMNSLKKTNPDHLVISGDLVNLALDQEFEQARCWLLNQGQPQNISLTFGNHDAYVRGAFQKACILFKPWIEGDLPKKNALSFPYIRIRDNIAIIGASSAIATPPFQASGYFDKMQSQILSELLSEAASHNLFRVVIIHHPPFHHATSWHKKLWNIERFLNVIKRHGCELVLHGHTHLPTLNTVEGKRGKTPIVGVASASQAFGDKKPPAGFNLFAIERAHHQWHCQLQRYNIINQKNEIACTETINL</sequence>
<keyword evidence="2" id="KW-0378">Hydrolase</keyword>
<dbReference type="InterPro" id="IPR050884">
    <property type="entry name" value="CNP_phosphodiesterase-III"/>
</dbReference>
<feature type="domain" description="Calcineurin-like phosphoesterase" evidence="5">
    <location>
        <begin position="8"/>
        <end position="230"/>
    </location>
</feature>
<keyword evidence="1" id="KW-0479">Metal-binding</keyword>
<gene>
    <name evidence="6" type="ORF">NCTC12862_00994</name>
</gene>
<dbReference type="EMBL" id="UFTF01000001">
    <property type="protein sequence ID" value="SUV45269.1"/>
    <property type="molecule type" value="Genomic_DNA"/>
</dbReference>
<dbReference type="OrthoDB" id="9794568at2"/>
<evidence type="ECO:0000313" key="7">
    <source>
        <dbReference type="Proteomes" id="UP000254950"/>
    </source>
</evidence>
<keyword evidence="3" id="KW-0408">Iron</keyword>
<dbReference type="Proteomes" id="UP000254950">
    <property type="component" value="Unassembled WGS sequence"/>
</dbReference>
<evidence type="ECO:0000313" key="6">
    <source>
        <dbReference type="EMBL" id="SUV45269.1"/>
    </source>
</evidence>
<comment type="similarity">
    <text evidence="4">Belongs to the cyclic nucleotide phosphodiesterase class-III family.</text>
</comment>
<dbReference type="InterPro" id="IPR029052">
    <property type="entry name" value="Metallo-depent_PP-like"/>
</dbReference>
<dbReference type="PANTHER" id="PTHR42988:SF2">
    <property type="entry name" value="CYCLIC NUCLEOTIDE PHOSPHODIESTERASE CBUA0032-RELATED"/>
    <property type="match status" value="1"/>
</dbReference>
<evidence type="ECO:0000256" key="4">
    <source>
        <dbReference type="ARBA" id="ARBA00025742"/>
    </source>
</evidence>
<dbReference type="Pfam" id="PF00149">
    <property type="entry name" value="Metallophos"/>
    <property type="match status" value="1"/>
</dbReference>
<dbReference type="PANTHER" id="PTHR42988">
    <property type="entry name" value="PHOSPHOHYDROLASE"/>
    <property type="match status" value="1"/>
</dbReference>
<dbReference type="GO" id="GO:0016787">
    <property type="term" value="F:hydrolase activity"/>
    <property type="evidence" value="ECO:0007669"/>
    <property type="project" value="UniProtKB-KW"/>
</dbReference>
<evidence type="ECO:0000259" key="5">
    <source>
        <dbReference type="Pfam" id="PF00149"/>
    </source>
</evidence>
<dbReference type="STRING" id="33044.GCA_900005695_01095"/>
<organism evidence="6 7">
    <name type="scientific">Bartonella doshiae</name>
    <dbReference type="NCBI Taxonomy" id="33044"/>
    <lineage>
        <taxon>Bacteria</taxon>
        <taxon>Pseudomonadati</taxon>
        <taxon>Pseudomonadota</taxon>
        <taxon>Alphaproteobacteria</taxon>
        <taxon>Hyphomicrobiales</taxon>
        <taxon>Bartonellaceae</taxon>
        <taxon>Bartonella</taxon>
    </lineage>
</organism>
<evidence type="ECO:0000256" key="2">
    <source>
        <dbReference type="ARBA" id="ARBA00022801"/>
    </source>
</evidence>
<reference evidence="6 7" key="1">
    <citation type="submission" date="2018-06" db="EMBL/GenBank/DDBJ databases">
        <authorList>
            <consortium name="Pathogen Informatics"/>
            <person name="Doyle S."/>
        </authorList>
    </citation>
    <scope>NUCLEOTIDE SEQUENCE [LARGE SCALE GENOMIC DNA]</scope>
    <source>
        <strain evidence="6 7">NCTC12862</strain>
    </source>
</reference>
<dbReference type="InterPro" id="IPR004843">
    <property type="entry name" value="Calcineurin-like_PHP"/>
</dbReference>
<dbReference type="Gene3D" id="3.60.21.10">
    <property type="match status" value="1"/>
</dbReference>
<accession>A0A380ZE78</accession>